<organism evidence="1 2">
    <name type="scientific">Shewanella violacea (strain JCM 10179 / CIP 106290 / LMG 19151 / DSS12)</name>
    <dbReference type="NCBI Taxonomy" id="637905"/>
    <lineage>
        <taxon>Bacteria</taxon>
        <taxon>Pseudomonadati</taxon>
        <taxon>Pseudomonadota</taxon>
        <taxon>Gammaproteobacteria</taxon>
        <taxon>Alteromonadales</taxon>
        <taxon>Shewanellaceae</taxon>
        <taxon>Shewanella</taxon>
    </lineage>
</organism>
<dbReference type="STRING" id="637905.SVI_2478"/>
<dbReference type="KEGG" id="svo:SVI_2478"/>
<sequence>MRAQVSIGLLELRQDMFMANDIGINMDELAGWISP</sequence>
<evidence type="ECO:0000313" key="1">
    <source>
        <dbReference type="EMBL" id="BAJ02449.1"/>
    </source>
</evidence>
<accession>D4ZLA0</accession>
<keyword evidence="2" id="KW-1185">Reference proteome</keyword>
<gene>
    <name evidence="1" type="ordered locus">SVI_2478</name>
</gene>
<name>D4ZLA0_SHEVD</name>
<reference evidence="2" key="1">
    <citation type="journal article" date="2010" name="Mol. Biosyst.">
        <title>Complete genome sequence and comparative analysis of Shewanella violacea, a psychrophilic and piezophilic bacterium from deep sea floor sediments.</title>
        <authorList>
            <person name="Aono E."/>
            <person name="Baba T."/>
            <person name="Ara T."/>
            <person name="Nishi T."/>
            <person name="Nakamichi T."/>
            <person name="Inamoto E."/>
            <person name="Toyonaga H."/>
            <person name="Hasegawa M."/>
            <person name="Takai Y."/>
            <person name="Okumura Y."/>
            <person name="Baba M."/>
            <person name="Tomita M."/>
            <person name="Kato C."/>
            <person name="Oshima T."/>
            <person name="Nakasone K."/>
            <person name="Mori H."/>
        </authorList>
    </citation>
    <scope>NUCLEOTIDE SEQUENCE [LARGE SCALE GENOMIC DNA]</scope>
    <source>
        <strain evidence="2">JCM 10179 / CIP 106290 / LMG 19151 / DSS12</strain>
    </source>
</reference>
<evidence type="ECO:0000313" key="2">
    <source>
        <dbReference type="Proteomes" id="UP000002350"/>
    </source>
</evidence>
<dbReference type="EMBL" id="AP011177">
    <property type="protein sequence ID" value="BAJ02449.1"/>
    <property type="molecule type" value="Genomic_DNA"/>
</dbReference>
<protein>
    <submittedName>
        <fullName evidence="1">Uncharacterized protein</fullName>
    </submittedName>
</protein>
<dbReference type="AlphaFoldDB" id="D4ZLA0"/>
<dbReference type="Proteomes" id="UP000002350">
    <property type="component" value="Chromosome"/>
</dbReference>
<dbReference type="HOGENOM" id="CLU_3367302_0_0_6"/>
<proteinExistence type="predicted"/>